<proteinExistence type="predicted"/>
<keyword evidence="4" id="KW-1185">Reference proteome</keyword>
<evidence type="ECO:0000313" key="4">
    <source>
        <dbReference type="Proteomes" id="UP000034196"/>
    </source>
</evidence>
<dbReference type="RefSeq" id="WP_046584779.1">
    <property type="nucleotide sequence ID" value="NZ_LAVA02000057.1"/>
</dbReference>
<evidence type="ECO:0000256" key="1">
    <source>
        <dbReference type="SAM" id="MobiDB-lite"/>
    </source>
</evidence>
<dbReference type="InterPro" id="IPR006311">
    <property type="entry name" value="TAT_signal"/>
</dbReference>
<dbReference type="InterPro" id="IPR000627">
    <property type="entry name" value="Intradiol_dOase_C"/>
</dbReference>
<keyword evidence="3" id="KW-0560">Oxidoreductase</keyword>
<protein>
    <submittedName>
        <fullName evidence="3">Dioxygenase</fullName>
    </submittedName>
</protein>
<accession>A0A1J4NSW8</accession>
<dbReference type="STRING" id="1428628.WN71_023550"/>
<dbReference type="PANTHER" id="PTHR34315:SF1">
    <property type="entry name" value="INTRADIOL RING-CLEAVAGE DIOXYGENASES DOMAIN-CONTAINING PROTEIN-RELATED"/>
    <property type="match status" value="1"/>
</dbReference>
<feature type="region of interest" description="Disordered" evidence="1">
    <location>
        <begin position="128"/>
        <end position="172"/>
    </location>
</feature>
<comment type="caution">
    <text evidence="3">The sequence shown here is derived from an EMBL/GenBank/DDBJ whole genome shotgun (WGS) entry which is preliminary data.</text>
</comment>
<dbReference type="InterPro" id="IPR015889">
    <property type="entry name" value="Intradiol_dOase_core"/>
</dbReference>
<dbReference type="Proteomes" id="UP000034196">
    <property type="component" value="Unassembled WGS sequence"/>
</dbReference>
<name>A0A1J4NSW8_9ACTN</name>
<dbReference type="AlphaFoldDB" id="A0A1J4NSW8"/>
<dbReference type="Gene3D" id="2.60.130.10">
    <property type="entry name" value="Aromatic compound dioxygenase"/>
    <property type="match status" value="1"/>
</dbReference>
<dbReference type="CDD" id="cd03457">
    <property type="entry name" value="intradiol_dioxygenase_like"/>
    <property type="match status" value="1"/>
</dbReference>
<reference evidence="3" key="1">
    <citation type="submission" date="2016-10" db="EMBL/GenBank/DDBJ databases">
        <title>Genome sequence of Streptomyces mangrovisoli MUSC 149.</title>
        <authorList>
            <person name="Lee L.-H."/>
            <person name="Ser H.-L."/>
        </authorList>
    </citation>
    <scope>NUCLEOTIDE SEQUENCE [LARGE SCALE GENOMIC DNA]</scope>
    <source>
        <strain evidence="3">MUSC 149</strain>
    </source>
</reference>
<organism evidence="3 4">
    <name type="scientific">Streptomyces mangrovisoli</name>
    <dbReference type="NCBI Taxonomy" id="1428628"/>
    <lineage>
        <taxon>Bacteria</taxon>
        <taxon>Bacillati</taxon>
        <taxon>Actinomycetota</taxon>
        <taxon>Actinomycetes</taxon>
        <taxon>Kitasatosporales</taxon>
        <taxon>Streptomycetaceae</taxon>
        <taxon>Streptomyces</taxon>
    </lineage>
</organism>
<dbReference type="Pfam" id="PF00775">
    <property type="entry name" value="Dioxygenase_C"/>
    <property type="match status" value="1"/>
</dbReference>
<feature type="compositionally biased region" description="Gly residues" evidence="1">
    <location>
        <begin position="153"/>
        <end position="164"/>
    </location>
</feature>
<dbReference type="PANTHER" id="PTHR34315">
    <property type="match status" value="1"/>
</dbReference>
<dbReference type="PROSITE" id="PS51318">
    <property type="entry name" value="TAT"/>
    <property type="match status" value="1"/>
</dbReference>
<gene>
    <name evidence="3" type="ORF">WN71_023550</name>
</gene>
<dbReference type="EMBL" id="LAVA02000057">
    <property type="protein sequence ID" value="OIJ65519.1"/>
    <property type="molecule type" value="Genomic_DNA"/>
</dbReference>
<keyword evidence="3" id="KW-0223">Dioxygenase</keyword>
<sequence>MTMTQEDVRPDGTASRRRVLAAGGAVVAGAGAGGLLATNAVAEAAPAGTADSTSTTGEVCYRLTSESIEGPYYIDADKLRTNVTEGKPGIRLALNIKVIDSETCRPLRNAAVDIWHCDALGVYSGYESTGSGGGSGGGPTGGPTDSPTDTPTGGPGGGGGGGGHQEPTDDTRYLRGTWRTDHQGRVRFQTVLPGWYQGRAVHIHTKVHVGGAWTEGGYEGGHTCHTGQFYFEEEAVLAAAELTPYSTSTVTRVTLTEDMLYDQSGATGGLLTLHYDKRRIGRGVRAFITVGVDPDATHDGDDGGFPGGGSPAPSPSATA</sequence>
<dbReference type="GO" id="GO:0016702">
    <property type="term" value="F:oxidoreductase activity, acting on single donors with incorporation of molecular oxygen, incorporation of two atoms of oxygen"/>
    <property type="evidence" value="ECO:0007669"/>
    <property type="project" value="InterPro"/>
</dbReference>
<evidence type="ECO:0000313" key="3">
    <source>
        <dbReference type="EMBL" id="OIJ65519.1"/>
    </source>
</evidence>
<feature type="compositionally biased region" description="Gly residues" evidence="1">
    <location>
        <begin position="130"/>
        <end position="141"/>
    </location>
</feature>
<dbReference type="GO" id="GO:0008199">
    <property type="term" value="F:ferric iron binding"/>
    <property type="evidence" value="ECO:0007669"/>
    <property type="project" value="InterPro"/>
</dbReference>
<feature type="domain" description="Intradiol ring-cleavage dioxygenases" evidence="2">
    <location>
        <begin position="68"/>
        <end position="129"/>
    </location>
</feature>
<evidence type="ECO:0000259" key="2">
    <source>
        <dbReference type="Pfam" id="PF00775"/>
    </source>
</evidence>
<dbReference type="SUPFAM" id="SSF49482">
    <property type="entry name" value="Aromatic compound dioxygenase"/>
    <property type="match status" value="1"/>
</dbReference>
<feature type="region of interest" description="Disordered" evidence="1">
    <location>
        <begin position="293"/>
        <end position="319"/>
    </location>
</feature>
<feature type="compositionally biased region" description="Low complexity" evidence="1">
    <location>
        <begin position="142"/>
        <end position="152"/>
    </location>
</feature>